<gene>
    <name evidence="4" type="ORF">DEALK_18240</name>
</gene>
<protein>
    <submittedName>
        <fullName evidence="4">Putative hydrolase of the metallo-beta-lactamase superfamily</fullName>
    </submittedName>
</protein>
<dbReference type="InterPro" id="IPR036866">
    <property type="entry name" value="RibonucZ/Hydroxyglut_hydro"/>
</dbReference>
<evidence type="ECO:0000259" key="3">
    <source>
        <dbReference type="SMART" id="SM00849"/>
    </source>
</evidence>
<proteinExistence type="predicted"/>
<dbReference type="EMBL" id="LFDV01000002">
    <property type="protein sequence ID" value="KTB48977.1"/>
    <property type="molecule type" value="Genomic_DNA"/>
</dbReference>
<feature type="domain" description="Metallo-beta-lactamase" evidence="3">
    <location>
        <begin position="13"/>
        <end position="229"/>
    </location>
</feature>
<evidence type="ECO:0000313" key="4">
    <source>
        <dbReference type="EMBL" id="KTB48977.1"/>
    </source>
</evidence>
<dbReference type="InterPro" id="IPR042173">
    <property type="entry name" value="RNase_J_2"/>
</dbReference>
<keyword evidence="4" id="KW-0378">Hydrolase</keyword>
<dbReference type="SUPFAM" id="SSF56281">
    <property type="entry name" value="Metallo-hydrolase/oxidoreductase"/>
    <property type="match status" value="1"/>
</dbReference>
<dbReference type="PATRIC" id="fig|1217799.6.peg.1879"/>
<dbReference type="SMART" id="SM00849">
    <property type="entry name" value="Lactamase_B"/>
    <property type="match status" value="1"/>
</dbReference>
<dbReference type="CDD" id="cd07732">
    <property type="entry name" value="metallo-hydrolase-like_MBL-fold"/>
    <property type="match status" value="1"/>
</dbReference>
<comment type="caution">
    <text evidence="4">The sequence shown here is derived from an EMBL/GenBank/DDBJ whole genome shotgun (WGS) entry which is preliminary data.</text>
</comment>
<dbReference type="PANTHER" id="PTHR43694">
    <property type="entry name" value="RIBONUCLEASE J"/>
    <property type="match status" value="1"/>
</dbReference>
<accession>A0A0W0GKA5</accession>
<dbReference type="GO" id="GO:0004527">
    <property type="term" value="F:exonuclease activity"/>
    <property type="evidence" value="ECO:0007669"/>
    <property type="project" value="UniProtKB-KW"/>
</dbReference>
<evidence type="ECO:0000256" key="2">
    <source>
        <dbReference type="ARBA" id="ARBA00022884"/>
    </source>
</evidence>
<dbReference type="AlphaFoldDB" id="A0A0W0GKA5"/>
<keyword evidence="1" id="KW-0540">Nuclease</keyword>
<reference evidence="4 5" key="1">
    <citation type="submission" date="2015-06" db="EMBL/GenBank/DDBJ databases">
        <title>Genome sequence of the organohalide-respiring Dehalogenimonas alkenigignens type strain (IP3-3T).</title>
        <authorList>
            <person name="Key T.A."/>
            <person name="Richmond D.P."/>
            <person name="Bowman K.S."/>
            <person name="Cho Y.-J."/>
            <person name="Chun J."/>
            <person name="da Costa M.S."/>
            <person name="Rainey F.A."/>
            <person name="Moe W.M."/>
        </authorList>
    </citation>
    <scope>NUCLEOTIDE SEQUENCE [LARGE SCALE GENOMIC DNA]</scope>
    <source>
        <strain evidence="4 5">IP3-3</strain>
    </source>
</reference>
<dbReference type="GO" id="GO:0003723">
    <property type="term" value="F:RNA binding"/>
    <property type="evidence" value="ECO:0007669"/>
    <property type="project" value="UniProtKB-KW"/>
</dbReference>
<keyword evidence="2" id="KW-0694">RNA-binding</keyword>
<dbReference type="Gene3D" id="3.60.15.10">
    <property type="entry name" value="Ribonuclease Z/Hydroxyacylglutathione hydrolase-like"/>
    <property type="match status" value="1"/>
</dbReference>
<dbReference type="Pfam" id="PF12706">
    <property type="entry name" value="Lactamase_B_2"/>
    <property type="match status" value="1"/>
</dbReference>
<dbReference type="PANTHER" id="PTHR43694:SF1">
    <property type="entry name" value="RIBONUCLEASE J"/>
    <property type="match status" value="1"/>
</dbReference>
<dbReference type="InterPro" id="IPR011108">
    <property type="entry name" value="RMMBL"/>
</dbReference>
<keyword evidence="5" id="KW-1185">Reference proteome</keyword>
<dbReference type="Pfam" id="PF07521">
    <property type="entry name" value="RMMBL"/>
    <property type="match status" value="1"/>
</dbReference>
<dbReference type="OrthoDB" id="9803916at2"/>
<sequence length="747" mass="84838">MQLIIHRGTHEIGGTCIELTSSSGKTRIILDVGMPLVNRDQSPFEWDNYRDSALSDLISKRVLPAVSGLYDDTGPVPDGILISHAHLDHYGFLRLVNPRIPLFMSRGTQALAEVSNAFLDTCVSSQNIRSMKPWEPVAIGEFTVTPYLMDHSAPDAFAFSIEADDQRVFYTGDFRGHGRKMVLLDRLLKSPPKKVDALIMEGSMLGRDEGLFPDENAVENALTDLFKTHQGLAYVFTSSQNLDRLVSLFRAARRSGRTLVIDLYTAFVLDKLQAISSNIPQFNWDGIRVFFSHYHVQKLADQDKQLLGKYSRSRITFEEIQAEPDNKVVLVKDNRIFRIVAAKLYAQTRAIALYSMWHGYLEKTDLRNFLAAKEIDLIEVHTSGHAYVRHLKSLVEALKPAHVVPVHTFHPEQYAQLFANVTELEDGEIMDVGVVNVLTESRCRALSTAFLEKFCLKDGLFRPLIELVRNNKDLHFELRGQLNSPHKPEVAPADEAIGIYYKGNCILCLRANHKVEIHEAFSKGLAIPKYLNSPEDVQAYLTVVPELMYRVSSRGKNSMEIEYEQMIIRANNFEARNNSEYIILANQYGVGSDRWDLLALKWPRLKRGGNNPVGQLALIEVKYALNNDIQDADQQLGRYYQYIKTNLDSLCDEMELILKQKIALGLVQRSEEQLAQLKKMKLSRDISKVEMILYLVDYNPNSIWKDKMISKAMELPFRDQIRIRLGGLAMWEQSSTPLEGTGRVSGK</sequence>
<dbReference type="Gene3D" id="3.40.50.10710">
    <property type="entry name" value="Metallo-hydrolase/oxidoreductase"/>
    <property type="match status" value="1"/>
</dbReference>
<dbReference type="Proteomes" id="UP000053947">
    <property type="component" value="Unassembled WGS sequence"/>
</dbReference>
<dbReference type="STRING" id="1217799.DEALK_18240"/>
<evidence type="ECO:0000256" key="1">
    <source>
        <dbReference type="ARBA" id="ARBA00022839"/>
    </source>
</evidence>
<evidence type="ECO:0000313" key="5">
    <source>
        <dbReference type="Proteomes" id="UP000053947"/>
    </source>
</evidence>
<organism evidence="4 5">
    <name type="scientific">Dehalogenimonas alkenigignens</name>
    <dbReference type="NCBI Taxonomy" id="1217799"/>
    <lineage>
        <taxon>Bacteria</taxon>
        <taxon>Bacillati</taxon>
        <taxon>Chloroflexota</taxon>
        <taxon>Dehalococcoidia</taxon>
        <taxon>Dehalococcoidales</taxon>
        <taxon>Dehalococcoidaceae</taxon>
        <taxon>Dehalogenimonas</taxon>
    </lineage>
</organism>
<keyword evidence="1" id="KW-0269">Exonuclease</keyword>
<dbReference type="InterPro" id="IPR001279">
    <property type="entry name" value="Metallo-B-lactamas"/>
</dbReference>
<name>A0A0W0GKA5_9CHLR</name>